<dbReference type="EMBL" id="CAJGYO010000010">
    <property type="protein sequence ID" value="CAD6256717.1"/>
    <property type="molecule type" value="Genomic_DNA"/>
</dbReference>
<accession>A0A811Q7W4</accession>
<reference evidence="2" key="1">
    <citation type="submission" date="2020-10" db="EMBL/GenBank/DDBJ databases">
        <authorList>
            <person name="Han B."/>
            <person name="Lu T."/>
            <person name="Zhao Q."/>
            <person name="Huang X."/>
            <person name="Zhao Y."/>
        </authorList>
    </citation>
    <scope>NUCLEOTIDE SEQUENCE</scope>
</reference>
<proteinExistence type="predicted"/>
<evidence type="ECO:0000313" key="3">
    <source>
        <dbReference type="Proteomes" id="UP000604825"/>
    </source>
</evidence>
<protein>
    <submittedName>
        <fullName evidence="2">Uncharacterized protein</fullName>
    </submittedName>
</protein>
<dbReference type="Proteomes" id="UP000604825">
    <property type="component" value="Unassembled WGS sequence"/>
</dbReference>
<evidence type="ECO:0000313" key="2">
    <source>
        <dbReference type="EMBL" id="CAD6256717.1"/>
    </source>
</evidence>
<sequence>MGAAGLIVSGVVHSGWYPHVAIRQGLCYLNITQFAITHATKRLPAYKFQVLSVVVFPELRIFRDRNQSDGTHSHNRPPLPSGQLCQTLKVL</sequence>
<comment type="caution">
    <text evidence="2">The sequence shown here is derived from an EMBL/GenBank/DDBJ whole genome shotgun (WGS) entry which is preliminary data.</text>
</comment>
<dbReference type="AlphaFoldDB" id="A0A811Q7W4"/>
<evidence type="ECO:0000256" key="1">
    <source>
        <dbReference type="SAM" id="MobiDB-lite"/>
    </source>
</evidence>
<organism evidence="2 3">
    <name type="scientific">Miscanthus lutarioriparius</name>
    <dbReference type="NCBI Taxonomy" id="422564"/>
    <lineage>
        <taxon>Eukaryota</taxon>
        <taxon>Viridiplantae</taxon>
        <taxon>Streptophyta</taxon>
        <taxon>Embryophyta</taxon>
        <taxon>Tracheophyta</taxon>
        <taxon>Spermatophyta</taxon>
        <taxon>Magnoliopsida</taxon>
        <taxon>Liliopsida</taxon>
        <taxon>Poales</taxon>
        <taxon>Poaceae</taxon>
        <taxon>PACMAD clade</taxon>
        <taxon>Panicoideae</taxon>
        <taxon>Andropogonodae</taxon>
        <taxon>Andropogoneae</taxon>
        <taxon>Saccharinae</taxon>
        <taxon>Miscanthus</taxon>
    </lineage>
</organism>
<gene>
    <name evidence="2" type="ORF">NCGR_LOCUS40220</name>
</gene>
<feature type="region of interest" description="Disordered" evidence="1">
    <location>
        <begin position="66"/>
        <end position="91"/>
    </location>
</feature>
<name>A0A811Q7W4_9POAL</name>
<keyword evidence="3" id="KW-1185">Reference proteome</keyword>